<reference evidence="5" key="1">
    <citation type="submission" date="2020-11" db="EMBL/GenBank/DDBJ databases">
        <authorList>
            <consortium name="DOE Joint Genome Institute"/>
            <person name="Ahrendt S."/>
            <person name="Riley R."/>
            <person name="Andreopoulos W."/>
            <person name="LaButti K."/>
            <person name="Pangilinan J."/>
            <person name="Ruiz-duenas F.J."/>
            <person name="Barrasa J.M."/>
            <person name="Sanchez-Garcia M."/>
            <person name="Camarero S."/>
            <person name="Miyauchi S."/>
            <person name="Serrano A."/>
            <person name="Linde D."/>
            <person name="Babiker R."/>
            <person name="Drula E."/>
            <person name="Ayuso-Fernandez I."/>
            <person name="Pacheco R."/>
            <person name="Padilla G."/>
            <person name="Ferreira P."/>
            <person name="Barriuso J."/>
            <person name="Kellner H."/>
            <person name="Castanera R."/>
            <person name="Alfaro M."/>
            <person name="Ramirez L."/>
            <person name="Pisabarro A.G."/>
            <person name="Kuo A."/>
            <person name="Tritt A."/>
            <person name="Lipzen A."/>
            <person name="He G."/>
            <person name="Yan M."/>
            <person name="Ng V."/>
            <person name="Cullen D."/>
            <person name="Martin F."/>
            <person name="Rosso M.-N."/>
            <person name="Henrissat B."/>
            <person name="Hibbett D."/>
            <person name="Martinez A.T."/>
            <person name="Grigoriev I.V."/>
        </authorList>
    </citation>
    <scope>NUCLEOTIDE SEQUENCE</scope>
    <source>
        <strain evidence="5">AH 44721</strain>
    </source>
</reference>
<dbReference type="EMBL" id="JADNYJ010000021">
    <property type="protein sequence ID" value="KAF8905777.1"/>
    <property type="molecule type" value="Genomic_DNA"/>
</dbReference>
<evidence type="ECO:0000259" key="4">
    <source>
        <dbReference type="Pfam" id="PF00561"/>
    </source>
</evidence>
<keyword evidence="1 5" id="KW-0378">Hydrolase</keyword>
<evidence type="ECO:0000313" key="6">
    <source>
        <dbReference type="Proteomes" id="UP000724874"/>
    </source>
</evidence>
<protein>
    <submittedName>
        <fullName evidence="5">Alpha/Beta hydrolase protein</fullName>
    </submittedName>
</protein>
<keyword evidence="3" id="KW-0732">Signal</keyword>
<dbReference type="SUPFAM" id="SSF53474">
    <property type="entry name" value="alpha/beta-Hydrolases"/>
    <property type="match status" value="1"/>
</dbReference>
<dbReference type="Gene3D" id="3.40.50.1820">
    <property type="entry name" value="alpha/beta hydrolase"/>
    <property type="match status" value="1"/>
</dbReference>
<dbReference type="PANTHER" id="PTHR43329">
    <property type="entry name" value="EPOXIDE HYDROLASE"/>
    <property type="match status" value="1"/>
</dbReference>
<feature type="chain" id="PRO_5040484357" evidence="3">
    <location>
        <begin position="23"/>
        <end position="375"/>
    </location>
</feature>
<comment type="similarity">
    <text evidence="2">Belongs to the AB hydrolase superfamily. Epoxide hydrolase family.</text>
</comment>
<comment type="caution">
    <text evidence="5">The sequence shown here is derived from an EMBL/GenBank/DDBJ whole genome shotgun (WGS) entry which is preliminary data.</text>
</comment>
<organism evidence="5 6">
    <name type="scientific">Gymnopilus junonius</name>
    <name type="common">Spectacular rustgill mushroom</name>
    <name type="synonym">Gymnopilus spectabilis subsp. junonius</name>
    <dbReference type="NCBI Taxonomy" id="109634"/>
    <lineage>
        <taxon>Eukaryota</taxon>
        <taxon>Fungi</taxon>
        <taxon>Dikarya</taxon>
        <taxon>Basidiomycota</taxon>
        <taxon>Agaricomycotina</taxon>
        <taxon>Agaricomycetes</taxon>
        <taxon>Agaricomycetidae</taxon>
        <taxon>Agaricales</taxon>
        <taxon>Agaricineae</taxon>
        <taxon>Hymenogastraceae</taxon>
        <taxon>Gymnopilus</taxon>
    </lineage>
</organism>
<keyword evidence="6" id="KW-1185">Reference proteome</keyword>
<evidence type="ECO:0000256" key="1">
    <source>
        <dbReference type="ARBA" id="ARBA00022801"/>
    </source>
</evidence>
<dbReference type="GO" id="GO:0016787">
    <property type="term" value="F:hydrolase activity"/>
    <property type="evidence" value="ECO:0007669"/>
    <property type="project" value="UniProtKB-KW"/>
</dbReference>
<dbReference type="Pfam" id="PF00561">
    <property type="entry name" value="Abhydrolase_1"/>
    <property type="match status" value="1"/>
</dbReference>
<feature type="signal peptide" evidence="3">
    <location>
        <begin position="1"/>
        <end position="22"/>
    </location>
</feature>
<accession>A0A9P5TPZ4</accession>
<sequence length="375" mass="42686">MHFSLPLSFLFLSSTWISIAHSQATSTPFKPWEYKKQTTDCKAVRRAPVEEVVDIQLKYVDINPEAPTTILMVHGWPSLWSTWSNQIQEFKDDYHLVVPDLRGFGESTHPGDTRSSGTMGDMTNDLLCVLQNAKVDSAICMGHDWGSSVCYEAARLRPDVFTAVVDVVVPYLSSAGVYVPIEDLVPHLPGLAYQVYFNSQPEASIAELDKDIRRTIRATLRTVASPPPDAFLKSDESYLTAWDGVGEIPPVPFFTSEEEDYFVQQYSLQGFKHTIQFYSDDNRRMGWTLAHSQGNYTIPQPVLAVYPTEDPVADWLLVAKMMDSAKHIPHLTIETLQGAHWVHLEYPQDFNSIIRRWLERQSQFKSQKQDLRDEL</sequence>
<proteinExistence type="inferred from homology"/>
<evidence type="ECO:0000256" key="2">
    <source>
        <dbReference type="ARBA" id="ARBA00038334"/>
    </source>
</evidence>
<dbReference type="AlphaFoldDB" id="A0A9P5TPZ4"/>
<evidence type="ECO:0000256" key="3">
    <source>
        <dbReference type="SAM" id="SignalP"/>
    </source>
</evidence>
<feature type="domain" description="AB hydrolase-1" evidence="4">
    <location>
        <begin position="69"/>
        <end position="345"/>
    </location>
</feature>
<dbReference type="InterPro" id="IPR000639">
    <property type="entry name" value="Epox_hydrolase-like"/>
</dbReference>
<dbReference type="PRINTS" id="PR00412">
    <property type="entry name" value="EPOXHYDRLASE"/>
</dbReference>
<dbReference type="OrthoDB" id="408373at2759"/>
<name>A0A9P5TPZ4_GYMJU</name>
<gene>
    <name evidence="5" type="ORF">CPB84DRAFT_1676332</name>
</gene>
<dbReference type="InterPro" id="IPR000073">
    <property type="entry name" value="AB_hydrolase_1"/>
</dbReference>
<dbReference type="InterPro" id="IPR029058">
    <property type="entry name" value="AB_hydrolase_fold"/>
</dbReference>
<dbReference type="Proteomes" id="UP000724874">
    <property type="component" value="Unassembled WGS sequence"/>
</dbReference>
<evidence type="ECO:0000313" key="5">
    <source>
        <dbReference type="EMBL" id="KAF8905777.1"/>
    </source>
</evidence>